<accession>A0A9Q0AID3</accession>
<dbReference type="PROSITE" id="PS01095">
    <property type="entry name" value="GH18_1"/>
    <property type="match status" value="1"/>
</dbReference>
<evidence type="ECO:0000256" key="10">
    <source>
        <dbReference type="ARBA" id="ARBA00023295"/>
    </source>
</evidence>
<evidence type="ECO:0000256" key="3">
    <source>
        <dbReference type="ARBA" id="ARBA00008682"/>
    </source>
</evidence>
<keyword evidence="9" id="KW-0119">Carbohydrate metabolism</keyword>
<evidence type="ECO:0000256" key="12">
    <source>
        <dbReference type="RuleBase" id="RU000489"/>
    </source>
</evidence>
<dbReference type="PROSITE" id="PS51910">
    <property type="entry name" value="GH18_2"/>
    <property type="match status" value="1"/>
</dbReference>
<evidence type="ECO:0000256" key="7">
    <source>
        <dbReference type="ARBA" id="ARBA00022801"/>
    </source>
</evidence>
<feature type="domain" description="GH18" evidence="15">
    <location>
        <begin position="165"/>
        <end position="528"/>
    </location>
</feature>
<dbReference type="EC" id="3.2.1.14" evidence="4"/>
<comment type="caution">
    <text evidence="16">The sequence shown here is derived from an EMBL/GenBank/DDBJ whole genome shotgun (WGS) entry which is preliminary data.</text>
</comment>
<evidence type="ECO:0000256" key="8">
    <source>
        <dbReference type="ARBA" id="ARBA00023024"/>
    </source>
</evidence>
<evidence type="ECO:0000313" key="16">
    <source>
        <dbReference type="EMBL" id="KAI1848538.1"/>
    </source>
</evidence>
<dbReference type="SMART" id="SM00636">
    <property type="entry name" value="Glyco_18"/>
    <property type="match status" value="1"/>
</dbReference>
<name>A0A9Q0AID3_9PEZI</name>
<dbReference type="InterPro" id="IPR001223">
    <property type="entry name" value="Glyco_hydro18_cat"/>
</dbReference>
<feature type="chain" id="PRO_5040362472" description="chitinase" evidence="14">
    <location>
        <begin position="19"/>
        <end position="552"/>
    </location>
</feature>
<keyword evidence="10 12" id="KW-0326">Glycosidase</keyword>
<dbReference type="InterPro" id="IPR011583">
    <property type="entry name" value="Chitinase_II/V-like_cat"/>
</dbReference>
<evidence type="ECO:0000256" key="2">
    <source>
        <dbReference type="ARBA" id="ARBA00004613"/>
    </source>
</evidence>
<evidence type="ECO:0000256" key="1">
    <source>
        <dbReference type="ARBA" id="ARBA00000822"/>
    </source>
</evidence>
<organism evidence="16 17">
    <name type="scientific">Neoarthrinium moseri</name>
    <dbReference type="NCBI Taxonomy" id="1658444"/>
    <lineage>
        <taxon>Eukaryota</taxon>
        <taxon>Fungi</taxon>
        <taxon>Dikarya</taxon>
        <taxon>Ascomycota</taxon>
        <taxon>Pezizomycotina</taxon>
        <taxon>Sordariomycetes</taxon>
        <taxon>Xylariomycetidae</taxon>
        <taxon>Amphisphaeriales</taxon>
        <taxon>Apiosporaceae</taxon>
        <taxon>Neoarthrinium</taxon>
    </lineage>
</organism>
<dbReference type="InterPro" id="IPR029070">
    <property type="entry name" value="Chitinase_insertion_sf"/>
</dbReference>
<dbReference type="InterPro" id="IPR050314">
    <property type="entry name" value="Glycosyl_Hydrlase_18"/>
</dbReference>
<evidence type="ECO:0000256" key="6">
    <source>
        <dbReference type="ARBA" id="ARBA00022729"/>
    </source>
</evidence>
<evidence type="ECO:0000256" key="4">
    <source>
        <dbReference type="ARBA" id="ARBA00012729"/>
    </source>
</evidence>
<keyword evidence="5" id="KW-0964">Secreted</keyword>
<keyword evidence="7 12" id="KW-0378">Hydrolase</keyword>
<dbReference type="PANTHER" id="PTHR11177">
    <property type="entry name" value="CHITINASE"/>
    <property type="match status" value="1"/>
</dbReference>
<dbReference type="GO" id="GO:0008843">
    <property type="term" value="F:endochitinase activity"/>
    <property type="evidence" value="ECO:0007669"/>
    <property type="project" value="UniProtKB-EC"/>
</dbReference>
<evidence type="ECO:0000256" key="5">
    <source>
        <dbReference type="ARBA" id="ARBA00022525"/>
    </source>
</evidence>
<feature type="region of interest" description="Disordered" evidence="13">
    <location>
        <begin position="51"/>
        <end position="106"/>
    </location>
</feature>
<dbReference type="GO" id="GO:0005576">
    <property type="term" value="C:extracellular region"/>
    <property type="evidence" value="ECO:0007669"/>
    <property type="project" value="UniProtKB-SubCell"/>
</dbReference>
<dbReference type="Proteomes" id="UP000829685">
    <property type="component" value="Unassembled WGS sequence"/>
</dbReference>
<feature type="compositionally biased region" description="Polar residues" evidence="13">
    <location>
        <begin position="64"/>
        <end position="83"/>
    </location>
</feature>
<dbReference type="PANTHER" id="PTHR11177:SF384">
    <property type="entry name" value="CHITINASE"/>
    <property type="match status" value="1"/>
</dbReference>
<proteinExistence type="inferred from homology"/>
<dbReference type="GO" id="GO:0008061">
    <property type="term" value="F:chitin binding"/>
    <property type="evidence" value="ECO:0007669"/>
    <property type="project" value="InterPro"/>
</dbReference>
<evidence type="ECO:0000256" key="9">
    <source>
        <dbReference type="ARBA" id="ARBA00023277"/>
    </source>
</evidence>
<evidence type="ECO:0000256" key="13">
    <source>
        <dbReference type="SAM" id="MobiDB-lite"/>
    </source>
</evidence>
<dbReference type="SUPFAM" id="SSF51445">
    <property type="entry name" value="(Trans)glycosidases"/>
    <property type="match status" value="1"/>
</dbReference>
<dbReference type="Gene3D" id="3.10.50.10">
    <property type="match status" value="1"/>
</dbReference>
<dbReference type="Pfam" id="PF00704">
    <property type="entry name" value="Glyco_hydro_18"/>
    <property type="match status" value="1"/>
</dbReference>
<protein>
    <recommendedName>
        <fullName evidence="4">chitinase</fullName>
        <ecNumber evidence="4">3.2.1.14</ecNumber>
    </recommendedName>
</protein>
<sequence length="552" mass="59939">MKNIQLWAVAQLLLGGAAFELDKRADCPTMATTTVYKPITFYVTVPVPKSAAGEPNPSHEYTEKYSQASSSTKCGGSKTATTQVSSSSPDTTAAAPVAPSNTQATSFNPTIANPTGEVATSVAVTSQAATSAVTSQAATSAVTSDAPFPSGGGTIVKPPGPFSGYKNAVYFTNWGIYGSNYQPQELPVSELTHVLYAFADIGSDGTVHTSDSYADIEKHYATDSWQDTGHNAYGVIKQLFLHKKNNRNLKMLLSIGGWTYSPKFVPVAATEQGRATFASSAVRLMVDYGFDGIDLDWEYPTNAEEAQNFVLLLQACRKALDDYSYQHQLDYKFLITVASPAGPTNYNRMDLIGMDKYVDAWHLMAYDYAGSWDPTTGHQSNLFKNTAVPDSTKFSTEDAVQYYESKGISSQKIILGLPLYGRSFEATTGLGTTYSGVGSGGPQPGVWLYKSLPRPGAVENWDDVAKASWSYDASRQELVSYDTVRSARIKADYVLSRRLGGAFFWEASGDRAGEESLINSVSKSLRWLDQTPNNLRYPTSQYDNIRQGMPGH</sequence>
<dbReference type="SUPFAM" id="SSF54556">
    <property type="entry name" value="Chitinase insertion domain"/>
    <property type="match status" value="1"/>
</dbReference>
<evidence type="ECO:0000259" key="15">
    <source>
        <dbReference type="PROSITE" id="PS51910"/>
    </source>
</evidence>
<feature type="compositionally biased region" description="Low complexity" evidence="13">
    <location>
        <begin position="84"/>
        <end position="100"/>
    </location>
</feature>
<dbReference type="CDD" id="cd06548">
    <property type="entry name" value="GH18_chitinase"/>
    <property type="match status" value="1"/>
</dbReference>
<dbReference type="AlphaFoldDB" id="A0A9Q0AID3"/>
<gene>
    <name evidence="16" type="ORF">JX265_013786</name>
</gene>
<keyword evidence="17" id="KW-1185">Reference proteome</keyword>
<comment type="catalytic activity">
    <reaction evidence="1">
        <text>Random endo-hydrolysis of N-acetyl-beta-D-glucosaminide (1-&gt;4)-beta-linkages in chitin and chitodextrins.</text>
        <dbReference type="EC" id="3.2.1.14"/>
    </reaction>
</comment>
<keyword evidence="8" id="KW-0146">Chitin degradation</keyword>
<dbReference type="GO" id="GO:0006032">
    <property type="term" value="P:chitin catabolic process"/>
    <property type="evidence" value="ECO:0007669"/>
    <property type="project" value="UniProtKB-KW"/>
</dbReference>
<dbReference type="InterPro" id="IPR001579">
    <property type="entry name" value="Glyco_hydro_18_chit_AS"/>
</dbReference>
<dbReference type="EMBL" id="JAFIMR010000084">
    <property type="protein sequence ID" value="KAI1848538.1"/>
    <property type="molecule type" value="Genomic_DNA"/>
</dbReference>
<evidence type="ECO:0000313" key="17">
    <source>
        <dbReference type="Proteomes" id="UP000829685"/>
    </source>
</evidence>
<dbReference type="Gene3D" id="3.20.20.80">
    <property type="entry name" value="Glycosidases"/>
    <property type="match status" value="1"/>
</dbReference>
<evidence type="ECO:0000256" key="11">
    <source>
        <dbReference type="ARBA" id="ARBA00023326"/>
    </source>
</evidence>
<reference evidence="16" key="1">
    <citation type="submission" date="2021-03" db="EMBL/GenBank/DDBJ databases">
        <title>Revisited historic fungal species revealed as producer of novel bioactive compounds through whole genome sequencing and comparative genomics.</title>
        <authorList>
            <person name="Vignolle G.A."/>
            <person name="Hochenegger N."/>
            <person name="Mach R.L."/>
            <person name="Mach-Aigner A.R."/>
            <person name="Javad Rahimi M."/>
            <person name="Salim K.A."/>
            <person name="Chan C.M."/>
            <person name="Lim L.B.L."/>
            <person name="Cai F."/>
            <person name="Druzhinina I.S."/>
            <person name="U'Ren J.M."/>
            <person name="Derntl C."/>
        </authorList>
    </citation>
    <scope>NUCLEOTIDE SEQUENCE</scope>
    <source>
        <strain evidence="16">TUCIM 5799</strain>
    </source>
</reference>
<dbReference type="FunFam" id="3.20.20.80:FF:000075">
    <property type="entry name" value="Sporulation-specific chitinase"/>
    <property type="match status" value="1"/>
</dbReference>
<keyword evidence="6 14" id="KW-0732">Signal</keyword>
<dbReference type="GO" id="GO:0000272">
    <property type="term" value="P:polysaccharide catabolic process"/>
    <property type="evidence" value="ECO:0007669"/>
    <property type="project" value="UniProtKB-KW"/>
</dbReference>
<evidence type="ECO:0000256" key="14">
    <source>
        <dbReference type="SAM" id="SignalP"/>
    </source>
</evidence>
<dbReference type="InterPro" id="IPR017853">
    <property type="entry name" value="GH"/>
</dbReference>
<comment type="subcellular location">
    <subcellularLocation>
        <location evidence="2">Secreted</location>
    </subcellularLocation>
</comment>
<comment type="similarity">
    <text evidence="3">Belongs to the glycosyl hydrolase 18 family. Chitinase class V subfamily.</text>
</comment>
<feature type="signal peptide" evidence="14">
    <location>
        <begin position="1"/>
        <end position="18"/>
    </location>
</feature>
<keyword evidence="11" id="KW-0624">Polysaccharide degradation</keyword>